<dbReference type="RefSeq" id="WP_004328423.1">
    <property type="nucleotide sequence ID" value="NZ_BAAFKT010000010.1"/>
</dbReference>
<dbReference type="PANTHER" id="PTHR36456:SF1">
    <property type="entry name" value="UPF0232 PROTEIN SCO3875"/>
    <property type="match status" value="1"/>
</dbReference>
<dbReference type="Proteomes" id="UP000187417">
    <property type="component" value="Unassembled WGS sequence"/>
</dbReference>
<dbReference type="AlphaFoldDB" id="A0A1Q6F7Q6"/>
<accession>A0A1Q6F7Q6</accession>
<evidence type="ECO:0000313" key="1">
    <source>
        <dbReference type="EMBL" id="OKY94923.1"/>
    </source>
</evidence>
<dbReference type="InterPro" id="IPR007922">
    <property type="entry name" value="DciA-like"/>
</dbReference>
<evidence type="ECO:0008006" key="3">
    <source>
        <dbReference type="Google" id="ProtNLM"/>
    </source>
</evidence>
<dbReference type="GeneID" id="73802804"/>
<organism evidence="1 2">
    <name type="scientific">Alistipes putredinis</name>
    <dbReference type="NCBI Taxonomy" id="28117"/>
    <lineage>
        <taxon>Bacteria</taxon>
        <taxon>Pseudomonadati</taxon>
        <taxon>Bacteroidota</taxon>
        <taxon>Bacteroidia</taxon>
        <taxon>Bacteroidales</taxon>
        <taxon>Rikenellaceae</taxon>
        <taxon>Alistipes</taxon>
    </lineage>
</organism>
<comment type="caution">
    <text evidence="1">The sequence shown here is derived from an EMBL/GenBank/DDBJ whole genome shotgun (WGS) entry which is preliminary data.</text>
</comment>
<evidence type="ECO:0000313" key="2">
    <source>
        <dbReference type="Proteomes" id="UP000187417"/>
    </source>
</evidence>
<protein>
    <recommendedName>
        <fullName evidence="3">RNA-binding protein</fullName>
    </recommendedName>
</protein>
<dbReference type="STRING" id="28117.BHV66_04510"/>
<name>A0A1Q6F7Q6_9BACT</name>
<dbReference type="Pfam" id="PF05258">
    <property type="entry name" value="DciA"/>
    <property type="match status" value="1"/>
</dbReference>
<gene>
    <name evidence="1" type="ORF">BHV66_04510</name>
</gene>
<dbReference type="EMBL" id="MNQH01000024">
    <property type="protein sequence ID" value="OKY94923.1"/>
    <property type="molecule type" value="Genomic_DNA"/>
</dbReference>
<reference evidence="1 2" key="1">
    <citation type="journal article" date="2016" name="Nat. Biotechnol.">
        <title>Measurement of bacterial replication rates in microbial communities.</title>
        <authorList>
            <person name="Brown C.T."/>
            <person name="Olm M.R."/>
            <person name="Thomas B.C."/>
            <person name="Banfield J.F."/>
        </authorList>
    </citation>
    <scope>NUCLEOTIDE SEQUENCE [LARGE SCALE GENOMIC DNA]</scope>
    <source>
        <strain evidence="1">CAG:67_53_122</strain>
    </source>
</reference>
<proteinExistence type="predicted"/>
<sequence length="96" mass="11172">MKRSKTVTVGELLDEFFQRPYVAAKVAEGRLRDTWREIVGPAADAETTELRLENHILHVRIRSSILRNELFYQREALGAEINRRSKIRLVNAVIIR</sequence>
<dbReference type="PANTHER" id="PTHR36456">
    <property type="entry name" value="UPF0232 PROTEIN SCO3875"/>
    <property type="match status" value="1"/>
</dbReference>